<name>J9ANJ6_WUCBA</name>
<feature type="non-terminal residue" evidence="2">
    <location>
        <position position="109"/>
    </location>
</feature>
<reference evidence="3" key="1">
    <citation type="submission" date="2012-08" db="EMBL/GenBank/DDBJ databases">
        <title>The Genome Sequence of Wuchereria bancrofti.</title>
        <authorList>
            <person name="Nutman T.B."/>
            <person name="Fink D.L."/>
            <person name="Russ C."/>
            <person name="Young S."/>
            <person name="Zeng Q."/>
            <person name="Koehrsen M."/>
            <person name="Alvarado L."/>
            <person name="Berlin A."/>
            <person name="Chapman S.B."/>
            <person name="Chen Z."/>
            <person name="Freedman E."/>
            <person name="Gellesch M."/>
            <person name="Goldberg J."/>
            <person name="Griggs A."/>
            <person name="Gujja S."/>
            <person name="Heilman E.R."/>
            <person name="Heiman D."/>
            <person name="Hepburn T."/>
            <person name="Howarth C."/>
            <person name="Jen D."/>
            <person name="Larson L."/>
            <person name="Lewis B."/>
            <person name="Mehta T."/>
            <person name="Park D."/>
            <person name="Pearson M."/>
            <person name="Roberts A."/>
            <person name="Saif S."/>
            <person name="Shea T."/>
            <person name="Shenoy N."/>
            <person name="Sisk P."/>
            <person name="Stolte C."/>
            <person name="Sykes S."/>
            <person name="Walk T."/>
            <person name="White J."/>
            <person name="Yandava C."/>
            <person name="Haas B."/>
            <person name="Henn M.R."/>
            <person name="Nusbaum C."/>
            <person name="Birren B."/>
        </authorList>
    </citation>
    <scope>NUCLEOTIDE SEQUENCE [LARGE SCALE GENOMIC DNA]</scope>
    <source>
        <strain evidence="3">NA</strain>
    </source>
</reference>
<gene>
    <name evidence="2" type="ORF">WUBG_13212</name>
</gene>
<feature type="compositionally biased region" description="Basic and acidic residues" evidence="1">
    <location>
        <begin position="98"/>
        <end position="109"/>
    </location>
</feature>
<accession>J9ANJ6</accession>
<evidence type="ECO:0000256" key="1">
    <source>
        <dbReference type="SAM" id="MobiDB-lite"/>
    </source>
</evidence>
<evidence type="ECO:0000313" key="3">
    <source>
        <dbReference type="Proteomes" id="UP000004810"/>
    </source>
</evidence>
<comment type="caution">
    <text evidence="2">The sequence shown here is derived from an EMBL/GenBank/DDBJ whole genome shotgun (WGS) entry which is preliminary data.</text>
</comment>
<protein>
    <submittedName>
        <fullName evidence="2">Uncharacterized protein</fullName>
    </submittedName>
</protein>
<sequence>MTAQEKAKMEYIRLSLPVKCNEKLQPTKDKESVMRSLHEIEKQLAEEAQPVPTIRHPAIPKEFGDDTKKSLGRSLLSAFKHSTEEDESSARSKPISFDGDHHLAETSTI</sequence>
<dbReference type="AlphaFoldDB" id="J9ANJ6"/>
<evidence type="ECO:0000313" key="2">
    <source>
        <dbReference type="EMBL" id="EJW75880.1"/>
    </source>
</evidence>
<proteinExistence type="predicted"/>
<dbReference type="Proteomes" id="UP000004810">
    <property type="component" value="Unassembled WGS sequence"/>
</dbReference>
<feature type="region of interest" description="Disordered" evidence="1">
    <location>
        <begin position="44"/>
        <end position="109"/>
    </location>
</feature>
<dbReference type="EMBL" id="ADBV01009909">
    <property type="protein sequence ID" value="EJW75880.1"/>
    <property type="molecule type" value="Genomic_DNA"/>
</dbReference>
<organism evidence="2 3">
    <name type="scientific">Wuchereria bancrofti</name>
    <dbReference type="NCBI Taxonomy" id="6293"/>
    <lineage>
        <taxon>Eukaryota</taxon>
        <taxon>Metazoa</taxon>
        <taxon>Ecdysozoa</taxon>
        <taxon>Nematoda</taxon>
        <taxon>Chromadorea</taxon>
        <taxon>Rhabditida</taxon>
        <taxon>Spirurina</taxon>
        <taxon>Spiruromorpha</taxon>
        <taxon>Filarioidea</taxon>
        <taxon>Onchocercidae</taxon>
        <taxon>Wuchereria</taxon>
    </lineage>
</organism>